<dbReference type="RefSeq" id="XP_008868151.1">
    <property type="nucleotide sequence ID" value="XM_008869929.1"/>
</dbReference>
<feature type="compositionally biased region" description="Polar residues" evidence="1">
    <location>
        <begin position="108"/>
        <end position="121"/>
    </location>
</feature>
<organism evidence="2">
    <name type="scientific">Aphanomyces invadans</name>
    <dbReference type="NCBI Taxonomy" id="157072"/>
    <lineage>
        <taxon>Eukaryota</taxon>
        <taxon>Sar</taxon>
        <taxon>Stramenopiles</taxon>
        <taxon>Oomycota</taxon>
        <taxon>Saprolegniomycetes</taxon>
        <taxon>Saprolegniales</taxon>
        <taxon>Verrucalvaceae</taxon>
        <taxon>Aphanomyces</taxon>
    </lineage>
</organism>
<feature type="compositionally biased region" description="Low complexity" evidence="1">
    <location>
        <begin position="94"/>
        <end position="107"/>
    </location>
</feature>
<dbReference type="VEuPathDB" id="FungiDB:H310_05262"/>
<protein>
    <submittedName>
        <fullName evidence="2">Uncharacterized protein</fullName>
    </submittedName>
</protein>
<feature type="compositionally biased region" description="Basic and acidic residues" evidence="1">
    <location>
        <begin position="80"/>
        <end position="93"/>
    </location>
</feature>
<dbReference type="GeneID" id="20082312"/>
<dbReference type="EMBL" id="KI913960">
    <property type="protein sequence ID" value="ETW02767.1"/>
    <property type="molecule type" value="Genomic_DNA"/>
</dbReference>
<name>A0A024UA55_9STRA</name>
<proteinExistence type="predicted"/>
<evidence type="ECO:0000313" key="2">
    <source>
        <dbReference type="EMBL" id="ETW02767.1"/>
    </source>
</evidence>
<feature type="region of interest" description="Disordered" evidence="1">
    <location>
        <begin position="76"/>
        <end position="121"/>
    </location>
</feature>
<feature type="region of interest" description="Disordered" evidence="1">
    <location>
        <begin position="1"/>
        <end position="26"/>
    </location>
</feature>
<gene>
    <name evidence="2" type="ORF">H310_05262</name>
</gene>
<dbReference type="OrthoDB" id="79536at2759"/>
<accession>A0A024UA55</accession>
<dbReference type="AlphaFoldDB" id="A0A024UA55"/>
<evidence type="ECO:0000256" key="1">
    <source>
        <dbReference type="SAM" id="MobiDB-lite"/>
    </source>
</evidence>
<sequence>MRSTMVATFKGAQHRRRRSTVSTEDELQTPLEDLMFSPYKRRKLQKQKATQDADLAKLKHAAQYFDLIDSVKLETTSAKAGDDGKSVDVDSKVDASSSATSTPATTPVKQQPQADTVRGSS</sequence>
<reference evidence="2" key="1">
    <citation type="submission" date="2013-12" db="EMBL/GenBank/DDBJ databases">
        <title>The Genome Sequence of Aphanomyces invadans NJM9701.</title>
        <authorList>
            <consortium name="The Broad Institute Genomics Platform"/>
            <person name="Russ C."/>
            <person name="Tyler B."/>
            <person name="van West P."/>
            <person name="Dieguez-Uribeondo J."/>
            <person name="Young S.K."/>
            <person name="Zeng Q."/>
            <person name="Gargeya S."/>
            <person name="Fitzgerald M."/>
            <person name="Abouelleil A."/>
            <person name="Alvarado L."/>
            <person name="Chapman S.B."/>
            <person name="Gainer-Dewar J."/>
            <person name="Goldberg J."/>
            <person name="Griggs A."/>
            <person name="Gujja S."/>
            <person name="Hansen M."/>
            <person name="Howarth C."/>
            <person name="Imamovic A."/>
            <person name="Ireland A."/>
            <person name="Larimer J."/>
            <person name="McCowan C."/>
            <person name="Murphy C."/>
            <person name="Pearson M."/>
            <person name="Poon T.W."/>
            <person name="Priest M."/>
            <person name="Roberts A."/>
            <person name="Saif S."/>
            <person name="Shea T."/>
            <person name="Sykes S."/>
            <person name="Wortman J."/>
            <person name="Nusbaum C."/>
            <person name="Birren B."/>
        </authorList>
    </citation>
    <scope>NUCLEOTIDE SEQUENCE [LARGE SCALE GENOMIC DNA]</scope>
    <source>
        <strain evidence="2">NJM9701</strain>
    </source>
</reference>